<evidence type="ECO:0000256" key="3">
    <source>
        <dbReference type="ARBA" id="ARBA00022676"/>
    </source>
</evidence>
<comment type="caution">
    <text evidence="11">The sequence shown here is derived from an EMBL/GenBank/DDBJ whole genome shotgun (WGS) entry which is preliminary data.</text>
</comment>
<evidence type="ECO:0000313" key="11">
    <source>
        <dbReference type="EMBL" id="GMF60711.1"/>
    </source>
</evidence>
<dbReference type="AlphaFoldDB" id="A0A9W6YF51"/>
<keyword evidence="5 10" id="KW-0812">Transmembrane</keyword>
<dbReference type="GO" id="GO:0016020">
    <property type="term" value="C:membrane"/>
    <property type="evidence" value="ECO:0007669"/>
    <property type="project" value="UniProtKB-SubCell"/>
</dbReference>
<dbReference type="SUPFAM" id="SSF53448">
    <property type="entry name" value="Nucleotide-diphospho-sugar transferases"/>
    <property type="match status" value="1"/>
</dbReference>
<keyword evidence="4" id="KW-0808">Transferase</keyword>
<keyword evidence="7 10" id="KW-1133">Transmembrane helix</keyword>
<feature type="transmembrane region" description="Helical" evidence="10">
    <location>
        <begin position="96"/>
        <end position="114"/>
    </location>
</feature>
<evidence type="ECO:0000256" key="1">
    <source>
        <dbReference type="ARBA" id="ARBA00004606"/>
    </source>
</evidence>
<dbReference type="PANTHER" id="PTHR31392:SF1">
    <property type="entry name" value="ALPHA-1,3-MANNOSYLTRANSFERASE MNN1-RELATED"/>
    <property type="match status" value="1"/>
</dbReference>
<evidence type="ECO:0000256" key="8">
    <source>
        <dbReference type="ARBA" id="ARBA00023136"/>
    </source>
</evidence>
<name>A0A9W6YF51_9STRA</name>
<gene>
    <name evidence="11" type="ORF">Pfra01_002636600</name>
</gene>
<proteinExistence type="inferred from homology"/>
<dbReference type="InterPro" id="IPR029044">
    <property type="entry name" value="Nucleotide-diphossugar_trans"/>
</dbReference>
<protein>
    <submittedName>
        <fullName evidence="11">Unnamed protein product</fullName>
    </submittedName>
</protein>
<dbReference type="EMBL" id="BSXT01005505">
    <property type="protein sequence ID" value="GMF60711.1"/>
    <property type="molecule type" value="Genomic_DNA"/>
</dbReference>
<evidence type="ECO:0000256" key="2">
    <source>
        <dbReference type="ARBA" id="ARBA00009105"/>
    </source>
</evidence>
<dbReference type="OrthoDB" id="430354at2759"/>
<keyword evidence="8 10" id="KW-0472">Membrane</keyword>
<accession>A0A9W6YF51</accession>
<evidence type="ECO:0000256" key="10">
    <source>
        <dbReference type="SAM" id="Phobius"/>
    </source>
</evidence>
<evidence type="ECO:0000256" key="9">
    <source>
        <dbReference type="ARBA" id="ARBA00023180"/>
    </source>
</evidence>
<organism evidence="11 12">
    <name type="scientific">Phytophthora fragariaefolia</name>
    <dbReference type="NCBI Taxonomy" id="1490495"/>
    <lineage>
        <taxon>Eukaryota</taxon>
        <taxon>Sar</taxon>
        <taxon>Stramenopiles</taxon>
        <taxon>Oomycota</taxon>
        <taxon>Peronosporomycetes</taxon>
        <taxon>Peronosporales</taxon>
        <taxon>Peronosporaceae</taxon>
        <taxon>Phytophthora</taxon>
    </lineage>
</organism>
<dbReference type="PANTHER" id="PTHR31392">
    <property type="entry name" value="ALPHA-1,3-MANNOSYLTRANSFERASE MNN1-RELATED"/>
    <property type="match status" value="1"/>
</dbReference>
<evidence type="ECO:0000256" key="5">
    <source>
        <dbReference type="ARBA" id="ARBA00022692"/>
    </source>
</evidence>
<reference evidence="11" key="1">
    <citation type="submission" date="2023-04" db="EMBL/GenBank/DDBJ databases">
        <title>Phytophthora fragariaefolia NBRC 109709.</title>
        <authorList>
            <person name="Ichikawa N."/>
            <person name="Sato H."/>
            <person name="Tonouchi N."/>
        </authorList>
    </citation>
    <scope>NUCLEOTIDE SEQUENCE</scope>
    <source>
        <strain evidence="11">NBRC 109709</strain>
    </source>
</reference>
<comment type="similarity">
    <text evidence="2">Belongs to the MNN1/MNT family.</text>
</comment>
<keyword evidence="9" id="KW-0325">Glycoprotein</keyword>
<dbReference type="InterPro" id="IPR022751">
    <property type="entry name" value="Alpha_mannosyltransferase"/>
</dbReference>
<keyword evidence="6" id="KW-0735">Signal-anchor</keyword>
<dbReference type="Proteomes" id="UP001165121">
    <property type="component" value="Unassembled WGS sequence"/>
</dbReference>
<keyword evidence="12" id="KW-1185">Reference proteome</keyword>
<evidence type="ECO:0000256" key="4">
    <source>
        <dbReference type="ARBA" id="ARBA00022679"/>
    </source>
</evidence>
<comment type="subcellular location">
    <subcellularLocation>
        <location evidence="1">Membrane</location>
        <topology evidence="1">Single-pass type II membrane protein</topology>
    </subcellularLocation>
</comment>
<dbReference type="GO" id="GO:0006493">
    <property type="term" value="P:protein O-linked glycosylation"/>
    <property type="evidence" value="ECO:0007669"/>
    <property type="project" value="TreeGrafter"/>
</dbReference>
<evidence type="ECO:0000313" key="12">
    <source>
        <dbReference type="Proteomes" id="UP001165121"/>
    </source>
</evidence>
<dbReference type="Pfam" id="PF11051">
    <property type="entry name" value="Mannosyl_trans3"/>
    <property type="match status" value="1"/>
</dbReference>
<evidence type="ECO:0000256" key="6">
    <source>
        <dbReference type="ARBA" id="ARBA00022968"/>
    </source>
</evidence>
<dbReference type="GO" id="GO:0005794">
    <property type="term" value="C:Golgi apparatus"/>
    <property type="evidence" value="ECO:0007669"/>
    <property type="project" value="TreeGrafter"/>
</dbReference>
<keyword evidence="3" id="KW-0328">Glycosyltransferase</keyword>
<evidence type="ECO:0000256" key="7">
    <source>
        <dbReference type="ARBA" id="ARBA00022989"/>
    </source>
</evidence>
<dbReference type="GO" id="GO:0000033">
    <property type="term" value="F:alpha-1,3-mannosyltransferase activity"/>
    <property type="evidence" value="ECO:0007669"/>
    <property type="project" value="TreeGrafter"/>
</dbReference>
<sequence length="549" mass="62142">MSSTWCWFAWSTREQTCNRGKSSHSGLQTTSFEMPHAVSIVLHPPKNSFKGHLTIMPEGSTLTTRAGSSAPHSPDNGVSSGRFAAFNPRSKLNKPAWYYAVPLLVLCVLMYLSSARSSTVSIKSGVTPLRHEMRASRINKDKWKPDPALRVDTRKEDSVSRDKGIIMCMNNDVIAMGLSLVKELRCLGNAERIQVYHCFPEEMSDESIALLLSADDKLEIVDVCSTLVENGVLTEEKAKHFRSWWIKPLAMYYTDIKEVILLDVDDIFMRDPAVLRTTEGYQRTGTTFFYDRVLSSEEFFNQDVDGEQYLKKLLEEFDYAKFDLPPGASPSPHLNQETSFAWTRQTSHEQHSSLVVIDKSRVGQALNVMFFLITEQHFVREFSYRDKESFWLAFELAKQEYFFSPWGAGDISSSTNGDMTNHNDSLCGSIVHYMPVEDAPPEFLYVNGKALLEPFPVAMNKLGTASHNVLFNVNPTHLTPRQRRRPNSSSKTDYNGDYAMECLIGFGAEPLPDTFAAQLLRRRIFYFGIRAGVLSVLDQCFPFDGIQDP</sequence>